<dbReference type="PATRIC" id="fig|579748.3.peg.420"/>
<dbReference type="AlphaFoldDB" id="A0A0F4NNV8"/>
<sequence>MRKTILAAALVLASGQTLAQTDPNSPAVMSNFNYDYVEARIGASPVTFGAAFSKSIHPNAHILGRADSEFEGDYDAAAGFGFHAPINNWADFTGEMLLRLVNTGNEGRFGLDRGTNTGMELNLGIRQWLGPQLEVGGKGGYVSIDNRDKWVGSAYARFHSTELFSLGAEARINDFYGDQLMFTTRFKF</sequence>
<comment type="caution">
    <text evidence="2">The sequence shown here is derived from an EMBL/GenBank/DDBJ whole genome shotgun (WGS) entry which is preliminary data.</text>
</comment>
<evidence type="ECO:0000313" key="3">
    <source>
        <dbReference type="Proteomes" id="UP000033673"/>
    </source>
</evidence>
<accession>A0A0F4NNV8</accession>
<protein>
    <submittedName>
        <fullName evidence="2">Uncharacterized protein</fullName>
    </submittedName>
</protein>
<dbReference type="STRING" id="579748.TW81_02030"/>
<keyword evidence="1" id="KW-0732">Signal</keyword>
<keyword evidence="3" id="KW-1185">Reference proteome</keyword>
<reference evidence="2 3" key="1">
    <citation type="journal article" date="2015" name="BMC Genomics">
        <title>Genome mining reveals unlocked bioactive potential of marine Gram-negative bacteria.</title>
        <authorList>
            <person name="Machado H."/>
            <person name="Sonnenschein E.C."/>
            <person name="Melchiorsen J."/>
            <person name="Gram L."/>
        </authorList>
    </citation>
    <scope>NUCLEOTIDE SEQUENCE [LARGE SCALE GENOMIC DNA]</scope>
    <source>
        <strain evidence="2 3">S2757</strain>
    </source>
</reference>
<organism evidence="2 3">
    <name type="scientific">Vibrio galatheae</name>
    <dbReference type="NCBI Taxonomy" id="579748"/>
    <lineage>
        <taxon>Bacteria</taxon>
        <taxon>Pseudomonadati</taxon>
        <taxon>Pseudomonadota</taxon>
        <taxon>Gammaproteobacteria</taxon>
        <taxon>Vibrionales</taxon>
        <taxon>Vibrionaceae</taxon>
        <taxon>Vibrio</taxon>
    </lineage>
</organism>
<feature type="signal peptide" evidence="1">
    <location>
        <begin position="1"/>
        <end position="19"/>
    </location>
</feature>
<dbReference type="OrthoDB" id="5814217at2"/>
<dbReference type="Proteomes" id="UP000033673">
    <property type="component" value="Unassembled WGS sequence"/>
</dbReference>
<dbReference type="RefSeq" id="WP_045954065.1">
    <property type="nucleotide sequence ID" value="NZ_JXXV01000006.1"/>
</dbReference>
<feature type="chain" id="PRO_5002473378" evidence="1">
    <location>
        <begin position="20"/>
        <end position="188"/>
    </location>
</feature>
<gene>
    <name evidence="2" type="ORF">TW81_02030</name>
</gene>
<name>A0A0F4NNV8_9VIBR</name>
<dbReference type="EMBL" id="JXXV01000006">
    <property type="protein sequence ID" value="KJY84797.1"/>
    <property type="molecule type" value="Genomic_DNA"/>
</dbReference>
<evidence type="ECO:0000313" key="2">
    <source>
        <dbReference type="EMBL" id="KJY84797.1"/>
    </source>
</evidence>
<proteinExistence type="predicted"/>
<evidence type="ECO:0000256" key="1">
    <source>
        <dbReference type="SAM" id="SignalP"/>
    </source>
</evidence>